<proteinExistence type="predicted"/>
<name>A0A2T6ZAW9_TUBBO</name>
<sequence>LCLRGGNRVARLWMEHSPAKVCNNCLQLGHISTLCAFPPRCRLCRSNHSTRNHVCQALNCDYVAGEACEHTVRLCLLCE</sequence>
<dbReference type="EMBL" id="NESQ01000492">
    <property type="protein sequence ID" value="PUU72641.1"/>
    <property type="molecule type" value="Genomic_DNA"/>
</dbReference>
<protein>
    <submittedName>
        <fullName evidence="1">Uncharacterized protein</fullName>
    </submittedName>
</protein>
<evidence type="ECO:0000313" key="2">
    <source>
        <dbReference type="Proteomes" id="UP000244722"/>
    </source>
</evidence>
<keyword evidence="2" id="KW-1185">Reference proteome</keyword>
<dbReference type="AlphaFoldDB" id="A0A2T6ZAW9"/>
<evidence type="ECO:0000313" key="1">
    <source>
        <dbReference type="EMBL" id="PUU72641.1"/>
    </source>
</evidence>
<comment type="caution">
    <text evidence="1">The sequence shown here is derived from an EMBL/GenBank/DDBJ whole genome shotgun (WGS) entry which is preliminary data.</text>
</comment>
<dbReference type="Proteomes" id="UP000244722">
    <property type="component" value="Unassembled WGS sequence"/>
</dbReference>
<feature type="non-terminal residue" evidence="1">
    <location>
        <position position="1"/>
    </location>
</feature>
<organism evidence="1 2">
    <name type="scientific">Tuber borchii</name>
    <name type="common">White truffle</name>
    <dbReference type="NCBI Taxonomy" id="42251"/>
    <lineage>
        <taxon>Eukaryota</taxon>
        <taxon>Fungi</taxon>
        <taxon>Dikarya</taxon>
        <taxon>Ascomycota</taxon>
        <taxon>Pezizomycotina</taxon>
        <taxon>Pezizomycetes</taxon>
        <taxon>Pezizales</taxon>
        <taxon>Tuberaceae</taxon>
        <taxon>Tuber</taxon>
    </lineage>
</organism>
<dbReference type="OrthoDB" id="5504215at2759"/>
<feature type="non-terminal residue" evidence="1">
    <location>
        <position position="79"/>
    </location>
</feature>
<gene>
    <name evidence="1" type="ORF">B9Z19DRAFT_956338</name>
</gene>
<accession>A0A2T6ZAW9</accession>
<reference evidence="1 2" key="1">
    <citation type="submission" date="2017-04" db="EMBL/GenBank/DDBJ databases">
        <title>Draft genome sequence of Tuber borchii Vittad., a whitish edible truffle.</title>
        <authorList>
            <consortium name="DOE Joint Genome Institute"/>
            <person name="Murat C."/>
            <person name="Kuo A."/>
            <person name="Barry K.W."/>
            <person name="Clum A."/>
            <person name="Dockter R.B."/>
            <person name="Fauchery L."/>
            <person name="Iotti M."/>
            <person name="Kohler A."/>
            <person name="Labutti K."/>
            <person name="Lindquist E.A."/>
            <person name="Lipzen A."/>
            <person name="Ohm R.A."/>
            <person name="Wang M."/>
            <person name="Grigoriev I.V."/>
            <person name="Zambonelli A."/>
            <person name="Martin F.M."/>
        </authorList>
    </citation>
    <scope>NUCLEOTIDE SEQUENCE [LARGE SCALE GENOMIC DNA]</scope>
    <source>
        <strain evidence="1 2">Tbo3840</strain>
    </source>
</reference>